<protein>
    <submittedName>
        <fullName evidence="9">Putative inner membrane protein</fullName>
    </submittedName>
</protein>
<keyword evidence="6 8" id="KW-1133">Transmembrane helix</keyword>
<evidence type="ECO:0000256" key="1">
    <source>
        <dbReference type="ARBA" id="ARBA00004429"/>
    </source>
</evidence>
<evidence type="ECO:0000256" key="7">
    <source>
        <dbReference type="ARBA" id="ARBA00023136"/>
    </source>
</evidence>
<feature type="transmembrane region" description="Helical" evidence="8">
    <location>
        <begin position="271"/>
        <end position="291"/>
    </location>
</feature>
<reference evidence="9" key="1">
    <citation type="submission" date="2016-10" db="EMBL/GenBank/DDBJ databases">
        <title>Sequence of Gallionella enrichment culture.</title>
        <authorList>
            <person name="Poehlein A."/>
            <person name="Muehling M."/>
            <person name="Daniel R."/>
        </authorList>
    </citation>
    <scope>NUCLEOTIDE SEQUENCE</scope>
</reference>
<keyword evidence="3" id="KW-1003">Cell membrane</keyword>
<name>A0A1J5RG43_9ZZZZ</name>
<keyword evidence="7 8" id="KW-0472">Membrane</keyword>
<evidence type="ECO:0000256" key="4">
    <source>
        <dbReference type="ARBA" id="ARBA00022519"/>
    </source>
</evidence>
<organism evidence="9">
    <name type="scientific">mine drainage metagenome</name>
    <dbReference type="NCBI Taxonomy" id="410659"/>
    <lineage>
        <taxon>unclassified sequences</taxon>
        <taxon>metagenomes</taxon>
        <taxon>ecological metagenomes</taxon>
    </lineage>
</organism>
<feature type="transmembrane region" description="Helical" evidence="8">
    <location>
        <begin position="83"/>
        <end position="105"/>
    </location>
</feature>
<comment type="caution">
    <text evidence="9">The sequence shown here is derived from an EMBL/GenBank/DDBJ whole genome shotgun (WGS) entry which is preliminary data.</text>
</comment>
<keyword evidence="5 8" id="KW-0812">Transmembrane</keyword>
<gene>
    <name evidence="9" type="ORF">GALL_271570</name>
</gene>
<dbReference type="PANTHER" id="PTHR30574:SF1">
    <property type="entry name" value="SULPHUR TRANSPORT DOMAIN-CONTAINING PROTEIN"/>
    <property type="match status" value="1"/>
</dbReference>
<evidence type="ECO:0000256" key="8">
    <source>
        <dbReference type="SAM" id="Phobius"/>
    </source>
</evidence>
<dbReference type="Pfam" id="PF04143">
    <property type="entry name" value="Sulf_transp"/>
    <property type="match status" value="1"/>
</dbReference>
<sequence>MSVAALSHLVLWATFALSVAFGAVMHRTQFCAMGAVADIVSFGDWTRMRMWMLAVATAMIGTNALALAGQIDPGQSIYASASALTWLSALLGGAVFGFGMVLASGCGSKTLVRLGSGSLKAAVVFVMLAIGAYATMRGILAAPRVYGIDRVALQLGGPQDLPSLLTRHGLGSIALWRGVFGLGGGALLAAWALARRDARNARNLLGGVGVGALVVALWWVCGHLGYIAEDPDTLLPTFVGTAGNHIESFTFVAPLGNTLFWLLMYSDSSNVLNIGIVSVFGVVVGAAIHAAASGRFRWEGFNGARDTADHIVGGLLMGIGGVTALGCTIGQGITGVSTLSPGSVLALAGIIGGGVLGVRVQAWRLERAA</sequence>
<comment type="subcellular location">
    <subcellularLocation>
        <location evidence="1">Cell inner membrane</location>
        <topology evidence="1">Multi-pass membrane protein</topology>
    </subcellularLocation>
</comment>
<evidence type="ECO:0000313" key="9">
    <source>
        <dbReference type="EMBL" id="OIQ90951.1"/>
    </source>
</evidence>
<evidence type="ECO:0000256" key="5">
    <source>
        <dbReference type="ARBA" id="ARBA00022692"/>
    </source>
</evidence>
<keyword evidence="2" id="KW-0813">Transport</keyword>
<dbReference type="PANTHER" id="PTHR30574">
    <property type="entry name" value="INNER MEMBRANE PROTEIN YEDE"/>
    <property type="match status" value="1"/>
</dbReference>
<feature type="transmembrane region" description="Helical" evidence="8">
    <location>
        <begin position="205"/>
        <end position="228"/>
    </location>
</feature>
<feature type="transmembrane region" description="Helical" evidence="8">
    <location>
        <begin position="117"/>
        <end position="136"/>
    </location>
</feature>
<dbReference type="GO" id="GO:0005886">
    <property type="term" value="C:plasma membrane"/>
    <property type="evidence" value="ECO:0007669"/>
    <property type="project" value="UniProtKB-SubCell"/>
</dbReference>
<feature type="transmembrane region" description="Helical" evidence="8">
    <location>
        <begin position="339"/>
        <end position="358"/>
    </location>
</feature>
<evidence type="ECO:0000256" key="2">
    <source>
        <dbReference type="ARBA" id="ARBA00022448"/>
    </source>
</evidence>
<proteinExistence type="predicted"/>
<feature type="transmembrane region" description="Helical" evidence="8">
    <location>
        <begin position="51"/>
        <end position="71"/>
    </location>
</feature>
<evidence type="ECO:0000256" key="3">
    <source>
        <dbReference type="ARBA" id="ARBA00022475"/>
    </source>
</evidence>
<feature type="transmembrane region" description="Helical" evidence="8">
    <location>
        <begin position="173"/>
        <end position="193"/>
    </location>
</feature>
<dbReference type="EMBL" id="MLJW01000275">
    <property type="protein sequence ID" value="OIQ90951.1"/>
    <property type="molecule type" value="Genomic_DNA"/>
</dbReference>
<accession>A0A1J5RG43</accession>
<dbReference type="InterPro" id="IPR007272">
    <property type="entry name" value="Sulf_transp_TsuA/YedE"/>
</dbReference>
<evidence type="ECO:0000256" key="6">
    <source>
        <dbReference type="ARBA" id="ARBA00022989"/>
    </source>
</evidence>
<feature type="transmembrane region" description="Helical" evidence="8">
    <location>
        <begin position="6"/>
        <end position="24"/>
    </location>
</feature>
<feature type="transmembrane region" description="Helical" evidence="8">
    <location>
        <begin position="311"/>
        <end position="333"/>
    </location>
</feature>
<dbReference type="AlphaFoldDB" id="A0A1J5RG43"/>
<keyword evidence="4" id="KW-0997">Cell inner membrane</keyword>